<keyword evidence="3" id="KW-1185">Reference proteome</keyword>
<reference evidence="2" key="1">
    <citation type="journal article" date="2020" name="Stud. Mycol.">
        <title>101 Dothideomycetes genomes: a test case for predicting lifestyles and emergence of pathogens.</title>
        <authorList>
            <person name="Haridas S."/>
            <person name="Albert R."/>
            <person name="Binder M."/>
            <person name="Bloem J."/>
            <person name="Labutti K."/>
            <person name="Salamov A."/>
            <person name="Andreopoulos B."/>
            <person name="Baker S."/>
            <person name="Barry K."/>
            <person name="Bills G."/>
            <person name="Bluhm B."/>
            <person name="Cannon C."/>
            <person name="Castanera R."/>
            <person name="Culley D."/>
            <person name="Daum C."/>
            <person name="Ezra D."/>
            <person name="Gonzalez J."/>
            <person name="Henrissat B."/>
            <person name="Kuo A."/>
            <person name="Liang C."/>
            <person name="Lipzen A."/>
            <person name="Lutzoni F."/>
            <person name="Magnuson J."/>
            <person name="Mondo S."/>
            <person name="Nolan M."/>
            <person name="Ohm R."/>
            <person name="Pangilinan J."/>
            <person name="Park H.-J."/>
            <person name="Ramirez L."/>
            <person name="Alfaro M."/>
            <person name="Sun H."/>
            <person name="Tritt A."/>
            <person name="Yoshinaga Y."/>
            <person name="Zwiers L.-H."/>
            <person name="Turgeon B."/>
            <person name="Goodwin S."/>
            <person name="Spatafora J."/>
            <person name="Crous P."/>
            <person name="Grigoriev I."/>
        </authorList>
    </citation>
    <scope>NUCLEOTIDE SEQUENCE</scope>
    <source>
        <strain evidence="2">CBS 122368</strain>
    </source>
</reference>
<dbReference type="GO" id="GO:0033063">
    <property type="term" value="C:Rad51B-Rad51C-Rad51D-XRCC2 complex"/>
    <property type="evidence" value="ECO:0007669"/>
    <property type="project" value="InterPro"/>
</dbReference>
<dbReference type="GeneID" id="54579200"/>
<dbReference type="Gene3D" id="3.40.50.300">
    <property type="entry name" value="P-loop containing nucleotide triphosphate hydrolases"/>
    <property type="match status" value="1"/>
</dbReference>
<dbReference type="GO" id="GO:0005815">
    <property type="term" value="C:microtubule organizing center"/>
    <property type="evidence" value="ECO:0007669"/>
    <property type="project" value="TreeGrafter"/>
</dbReference>
<dbReference type="Proteomes" id="UP000800094">
    <property type="component" value="Unassembled WGS sequence"/>
</dbReference>
<evidence type="ECO:0000313" key="3">
    <source>
        <dbReference type="Proteomes" id="UP000800094"/>
    </source>
</evidence>
<dbReference type="InterPro" id="IPR027417">
    <property type="entry name" value="P-loop_NTPase"/>
</dbReference>
<dbReference type="GO" id="GO:0005657">
    <property type="term" value="C:replication fork"/>
    <property type="evidence" value="ECO:0007669"/>
    <property type="project" value="InterPro"/>
</dbReference>
<dbReference type="GO" id="GO:0042148">
    <property type="term" value="P:DNA strand invasion"/>
    <property type="evidence" value="ECO:0007669"/>
    <property type="project" value="TreeGrafter"/>
</dbReference>
<accession>A0A6A6IGC2</accession>
<name>A0A6A6IGC2_9PLEO</name>
<gene>
    <name evidence="2" type="ORF">BU26DRAFT_484873</name>
</gene>
<feature type="region of interest" description="Disordered" evidence="1">
    <location>
        <begin position="31"/>
        <end position="59"/>
    </location>
</feature>
<dbReference type="RefSeq" id="XP_033684460.1">
    <property type="nucleotide sequence ID" value="XM_033825870.1"/>
</dbReference>
<organism evidence="2 3">
    <name type="scientific">Trematosphaeria pertusa</name>
    <dbReference type="NCBI Taxonomy" id="390896"/>
    <lineage>
        <taxon>Eukaryota</taxon>
        <taxon>Fungi</taxon>
        <taxon>Dikarya</taxon>
        <taxon>Ascomycota</taxon>
        <taxon>Pezizomycotina</taxon>
        <taxon>Dothideomycetes</taxon>
        <taxon>Pleosporomycetidae</taxon>
        <taxon>Pleosporales</taxon>
        <taxon>Massarineae</taxon>
        <taxon>Trematosphaeriaceae</taxon>
        <taxon>Trematosphaeria</taxon>
    </lineage>
</organism>
<dbReference type="OrthoDB" id="420422at2759"/>
<dbReference type="EMBL" id="ML987195">
    <property type="protein sequence ID" value="KAF2249456.1"/>
    <property type="molecule type" value="Genomic_DNA"/>
</dbReference>
<dbReference type="InterPro" id="IPR030547">
    <property type="entry name" value="XRCC2"/>
</dbReference>
<protein>
    <recommendedName>
        <fullName evidence="4">DNA recombination and repair protein Rad51-like C-terminal domain-containing protein</fullName>
    </recommendedName>
</protein>
<dbReference type="PANTHER" id="PTHR46644">
    <property type="entry name" value="DNA REPAIR PROTEIN XRCC2"/>
    <property type="match status" value="1"/>
</dbReference>
<dbReference type="GO" id="GO:0000400">
    <property type="term" value="F:four-way junction DNA binding"/>
    <property type="evidence" value="ECO:0007669"/>
    <property type="project" value="TreeGrafter"/>
</dbReference>
<sequence>MTDASGGGGAKRLGERLLKEVEVEGLSDVPTTVQRKEKKAGGGGGAVLELISPPPTHHPSGAGKTSLIYLLTALAILPSSLCSIALGGHNAAVILIDPLSHISIPRLASITLSLITRKLQEAGKEPLHPELQTQAKALLKTSLLHVHILRPSSWPSLLATLRTLPEHLFDASRHRSMHRRIHSIVLEDLSSFTSQIRNNTTTTSPTTPNPSQTLLSAASASLTTQLDRLSALLSCAVILTSHSASATHFRPAVPTAWPQGMRVTRLAVRRVEVLKFAPGVSVEDAEAERRQRWEIVARGRFEAWRVGHGAGESEGFVFRVGKGVEIERSEESMRM</sequence>
<evidence type="ECO:0000313" key="2">
    <source>
        <dbReference type="EMBL" id="KAF2249456.1"/>
    </source>
</evidence>
<evidence type="ECO:0008006" key="4">
    <source>
        <dbReference type="Google" id="ProtNLM"/>
    </source>
</evidence>
<evidence type="ECO:0000256" key="1">
    <source>
        <dbReference type="SAM" id="MobiDB-lite"/>
    </source>
</evidence>
<dbReference type="AlphaFoldDB" id="A0A6A6IGC2"/>
<dbReference type="PANTHER" id="PTHR46644:SF2">
    <property type="entry name" value="DNA REPAIR PROTEIN XRCC2"/>
    <property type="match status" value="1"/>
</dbReference>
<proteinExistence type="predicted"/>
<dbReference type="GO" id="GO:0000724">
    <property type="term" value="P:double-strand break repair via homologous recombination"/>
    <property type="evidence" value="ECO:0007669"/>
    <property type="project" value="InterPro"/>
</dbReference>